<evidence type="ECO:0000256" key="2">
    <source>
        <dbReference type="ARBA" id="ARBA00022448"/>
    </source>
</evidence>
<comment type="caution">
    <text evidence="5">The sequence shown here is derived from an EMBL/GenBank/DDBJ whole genome shotgun (WGS) entry which is preliminary data.</text>
</comment>
<feature type="domain" description="Oligopeptide transport permease C-like N-terminal" evidence="4">
    <location>
        <begin position="17"/>
        <end position="63"/>
    </location>
</feature>
<keyword evidence="3" id="KW-0472">Membrane</keyword>
<feature type="transmembrane region" description="Helical" evidence="3">
    <location>
        <begin position="27"/>
        <end position="47"/>
    </location>
</feature>
<feature type="transmembrane region" description="Helical" evidence="3">
    <location>
        <begin position="88"/>
        <end position="113"/>
    </location>
</feature>
<comment type="subcellular location">
    <subcellularLocation>
        <location evidence="1">Cell membrane</location>
        <topology evidence="1">Multi-pass membrane protein</topology>
    </subcellularLocation>
</comment>
<keyword evidence="2" id="KW-0813">Transport</keyword>
<dbReference type="InterPro" id="IPR050366">
    <property type="entry name" value="BP-dependent_transpt_permease"/>
</dbReference>
<proteinExistence type="predicted"/>
<keyword evidence="6" id="KW-1185">Reference proteome</keyword>
<dbReference type="Pfam" id="PF12911">
    <property type="entry name" value="OppC_N"/>
    <property type="match status" value="1"/>
</dbReference>
<dbReference type="PANTHER" id="PTHR43386:SF25">
    <property type="entry name" value="PEPTIDE ABC TRANSPORTER PERMEASE PROTEIN"/>
    <property type="match status" value="1"/>
</dbReference>
<keyword evidence="3" id="KW-1133">Transmembrane helix</keyword>
<evidence type="ECO:0000313" key="6">
    <source>
        <dbReference type="Proteomes" id="UP001652564"/>
    </source>
</evidence>
<name>A0ABT2ZRB1_9RHOB</name>
<protein>
    <recommendedName>
        <fullName evidence="4">Oligopeptide transport permease C-like N-terminal domain-containing protein</fullName>
    </recommendedName>
</protein>
<dbReference type="RefSeq" id="WP_263740915.1">
    <property type="nucleotide sequence ID" value="NZ_JAOWKZ010000004.1"/>
</dbReference>
<evidence type="ECO:0000256" key="1">
    <source>
        <dbReference type="ARBA" id="ARBA00004651"/>
    </source>
</evidence>
<evidence type="ECO:0000259" key="4">
    <source>
        <dbReference type="Pfam" id="PF12911"/>
    </source>
</evidence>
<accession>A0ABT2ZRB1</accession>
<keyword evidence="3" id="KW-0812">Transmembrane</keyword>
<dbReference type="Proteomes" id="UP001652564">
    <property type="component" value="Unassembled WGS sequence"/>
</dbReference>
<reference evidence="5 6" key="1">
    <citation type="submission" date="2022-10" db="EMBL/GenBank/DDBJ databases">
        <title>Defluviimonas sp. nov., isolated from ocean surface sediments.</title>
        <authorList>
            <person name="He W."/>
            <person name="Wang L."/>
            <person name="Zhang D.-F."/>
        </authorList>
    </citation>
    <scope>NUCLEOTIDE SEQUENCE [LARGE SCALE GENOMIC DNA]</scope>
    <source>
        <strain evidence="5 6">WL0050</strain>
    </source>
</reference>
<dbReference type="InterPro" id="IPR025966">
    <property type="entry name" value="OppC_N"/>
</dbReference>
<evidence type="ECO:0000313" key="5">
    <source>
        <dbReference type="EMBL" id="MCV2873679.1"/>
    </source>
</evidence>
<sequence length="119" mass="12393">MTAVNTNISAVKPAGGLRAFLRDPMGLFGLTIAVLLIVSAFFAPWIAPYDPAALDVPAKLQGPSAAHWLGTDELGRDVLSRAIWGGRIALTVALVATTLSVLIGGLLGMLAAMGPRWLD</sequence>
<gene>
    <name evidence="5" type="ORF">OEZ71_15375</name>
</gene>
<dbReference type="PANTHER" id="PTHR43386">
    <property type="entry name" value="OLIGOPEPTIDE TRANSPORT SYSTEM PERMEASE PROTEIN APPC"/>
    <property type="match status" value="1"/>
</dbReference>
<organism evidence="5 6">
    <name type="scientific">Albidovulum litorale</name>
    <dbReference type="NCBI Taxonomy" id="2984134"/>
    <lineage>
        <taxon>Bacteria</taxon>
        <taxon>Pseudomonadati</taxon>
        <taxon>Pseudomonadota</taxon>
        <taxon>Alphaproteobacteria</taxon>
        <taxon>Rhodobacterales</taxon>
        <taxon>Paracoccaceae</taxon>
        <taxon>Albidovulum</taxon>
    </lineage>
</organism>
<evidence type="ECO:0000256" key="3">
    <source>
        <dbReference type="SAM" id="Phobius"/>
    </source>
</evidence>
<dbReference type="EMBL" id="JAOWKZ010000004">
    <property type="protein sequence ID" value="MCV2873679.1"/>
    <property type="molecule type" value="Genomic_DNA"/>
</dbReference>